<dbReference type="AlphaFoldDB" id="A0A0K0DY74"/>
<dbReference type="PANTHER" id="PTHR13527:SF0">
    <property type="entry name" value="SAYSVFN DOMAIN-CONTAINING PROTEIN 1"/>
    <property type="match status" value="1"/>
</dbReference>
<accession>A0A0K0DY74</accession>
<keyword evidence="2" id="KW-0472">Membrane</keyword>
<feature type="transmembrane region" description="Helical" evidence="2">
    <location>
        <begin position="48"/>
        <end position="71"/>
    </location>
</feature>
<feature type="compositionally biased region" description="Basic and acidic residues" evidence="1">
    <location>
        <begin position="1"/>
        <end position="12"/>
    </location>
</feature>
<dbReference type="WBParaSite" id="TCONS_00006472.p1">
    <property type="protein sequence ID" value="TCONS_00006472.p1"/>
    <property type="gene ID" value="XLOC_004617"/>
</dbReference>
<keyword evidence="4" id="KW-1185">Reference proteome</keyword>
<evidence type="ECO:0000313" key="5">
    <source>
        <dbReference type="WBParaSite" id="SSTP_0000218900.1"/>
    </source>
</evidence>
<evidence type="ECO:0000256" key="2">
    <source>
        <dbReference type="SAM" id="Phobius"/>
    </source>
</evidence>
<feature type="domain" description="SAYSvFN" evidence="3">
    <location>
        <begin position="42"/>
        <end position="107"/>
    </location>
</feature>
<evidence type="ECO:0000313" key="6">
    <source>
        <dbReference type="WBParaSite" id="TCONS_00006472.p1"/>
    </source>
</evidence>
<organism evidence="5">
    <name type="scientific">Strongyloides stercoralis</name>
    <name type="common">Threadworm</name>
    <dbReference type="NCBI Taxonomy" id="6248"/>
    <lineage>
        <taxon>Eukaryota</taxon>
        <taxon>Metazoa</taxon>
        <taxon>Ecdysozoa</taxon>
        <taxon>Nematoda</taxon>
        <taxon>Chromadorea</taxon>
        <taxon>Rhabditida</taxon>
        <taxon>Tylenchina</taxon>
        <taxon>Panagrolaimomorpha</taxon>
        <taxon>Strongyloidoidea</taxon>
        <taxon>Strongyloididae</taxon>
        <taxon>Strongyloides</taxon>
    </lineage>
</organism>
<protein>
    <submittedName>
        <fullName evidence="5 6">SAYSvFN domain-containing protein</fullName>
    </submittedName>
</protein>
<evidence type="ECO:0000256" key="1">
    <source>
        <dbReference type="SAM" id="MobiDB-lite"/>
    </source>
</evidence>
<keyword evidence="2" id="KW-0812">Transmembrane</keyword>
<evidence type="ECO:0000313" key="4">
    <source>
        <dbReference type="Proteomes" id="UP000035681"/>
    </source>
</evidence>
<dbReference type="PANTHER" id="PTHR13527">
    <property type="entry name" value="SAYSVFN DOMAIN-CONTAINING PROTEIN 1"/>
    <property type="match status" value="1"/>
</dbReference>
<dbReference type="InterPro" id="IPR039159">
    <property type="entry name" value="SAYSD1"/>
</dbReference>
<reference evidence="5" key="1">
    <citation type="submission" date="2015-08" db="UniProtKB">
        <authorList>
            <consortium name="WormBaseParasite"/>
        </authorList>
    </citation>
    <scope>IDENTIFICATION</scope>
</reference>
<name>A0A0K0DY74_STRER</name>
<evidence type="ECO:0000259" key="3">
    <source>
        <dbReference type="Pfam" id="PF10260"/>
    </source>
</evidence>
<feature type="region of interest" description="Disordered" evidence="1">
    <location>
        <begin position="1"/>
        <end position="28"/>
    </location>
</feature>
<dbReference type="Proteomes" id="UP000035681">
    <property type="component" value="Unplaced"/>
</dbReference>
<dbReference type="InterPro" id="IPR019387">
    <property type="entry name" value="SAYSvFN_dom"/>
</dbReference>
<keyword evidence="2" id="KW-1133">Transmembrane helix</keyword>
<dbReference type="Pfam" id="PF10260">
    <property type="entry name" value="SAYSvFN"/>
    <property type="match status" value="1"/>
</dbReference>
<proteinExistence type="predicted"/>
<sequence>MKKAKKQLEKFKQQQRQETTDVSEERNEEIDEQNSLMKDFWLYVTQEYFWHAYLGFGIVYLICFLMLLMFLNMGKRKKNEVSAYSVFNENFEVLPGQMTSEQFEEAMLKRKKLN</sequence>
<dbReference type="WBParaSite" id="SSTP_0000218900.1">
    <property type="protein sequence ID" value="SSTP_0000218900.1"/>
    <property type="gene ID" value="SSTP_0000218900"/>
</dbReference>